<dbReference type="CDD" id="cd00077">
    <property type="entry name" value="HDc"/>
    <property type="match status" value="1"/>
</dbReference>
<reference evidence="3" key="1">
    <citation type="journal article" date="2019" name="Int. J. Syst. Evol. Microbiol.">
        <title>Halobacteriovorax valvorus sp. nov., a novel prokaryotic predator isolated from coastal seawater of China.</title>
        <authorList>
            <person name="Chen M.-X."/>
        </authorList>
    </citation>
    <scope>NUCLEOTIDE SEQUENCE [LARGE SCALE GENOMIC DNA]</scope>
    <source>
        <strain evidence="3">BL9</strain>
    </source>
</reference>
<accession>A0ABY0IIP7</accession>
<comment type="caution">
    <text evidence="2">The sequence shown here is derived from an EMBL/GenBank/DDBJ whole genome shotgun (WGS) entry which is preliminary data.</text>
</comment>
<dbReference type="EMBL" id="QDKL01000001">
    <property type="protein sequence ID" value="RZF22340.1"/>
    <property type="molecule type" value="Genomic_DNA"/>
</dbReference>
<dbReference type="PANTHER" id="PTHR43155:SF2">
    <property type="entry name" value="CYCLIC DI-GMP PHOSPHODIESTERASE PA4108"/>
    <property type="match status" value="1"/>
</dbReference>
<name>A0ABY0IIP7_9BACT</name>
<dbReference type="PANTHER" id="PTHR43155">
    <property type="entry name" value="CYCLIC DI-GMP PHOSPHODIESTERASE PA4108-RELATED"/>
    <property type="match status" value="1"/>
</dbReference>
<keyword evidence="3" id="KW-1185">Reference proteome</keyword>
<dbReference type="SMART" id="SM00471">
    <property type="entry name" value="HDc"/>
    <property type="match status" value="1"/>
</dbReference>
<proteinExistence type="predicted"/>
<dbReference type="SUPFAM" id="SSF109604">
    <property type="entry name" value="HD-domain/PDEase-like"/>
    <property type="match status" value="1"/>
</dbReference>
<dbReference type="Gene3D" id="1.10.3210.10">
    <property type="entry name" value="Hypothetical protein af1432"/>
    <property type="match status" value="1"/>
</dbReference>
<feature type="domain" description="HD/PDEase" evidence="1">
    <location>
        <begin position="143"/>
        <end position="232"/>
    </location>
</feature>
<protein>
    <submittedName>
        <fullName evidence="2">HD domain-containing protein</fullName>
    </submittedName>
</protein>
<dbReference type="Proteomes" id="UP000443582">
    <property type="component" value="Unassembled WGS sequence"/>
</dbReference>
<sequence>MKFIPLQITTISPSKTITFDLYIYFKETYLKYQEAGTLIPTDKLEKLTKQKVAKFYIDDKDIHMYQTYIQELMNEKLEDQDLDLEQKVAVVEGACLTAVEQSFQNPDSEKSYEMTEVAAQKLKKVLETGPDALKEFFEKKTIDTDLVIAHSMNVASLATRLAIRVGCSDKEISNISTAALLHDVGLTRLNKQDQELFKKHKEDMNDDEQRIYGLHVKDAISALKDRPWIKKGVLELIVNHEEVLTGKGPNKLKNLTLPIMILSLVNTYDKHVTISGMNPRDALMEITVKHIDDFEHDIINKFKDILIDEGVI</sequence>
<dbReference type="RefSeq" id="WP_114705285.1">
    <property type="nucleotide sequence ID" value="NZ_QDKL01000001.1"/>
</dbReference>
<organism evidence="2 3">
    <name type="scientific">Halobacteriovorax vibrionivorans</name>
    <dbReference type="NCBI Taxonomy" id="2152716"/>
    <lineage>
        <taxon>Bacteria</taxon>
        <taxon>Pseudomonadati</taxon>
        <taxon>Bdellovibrionota</taxon>
        <taxon>Bacteriovoracia</taxon>
        <taxon>Bacteriovoracales</taxon>
        <taxon>Halobacteriovoraceae</taxon>
        <taxon>Halobacteriovorax</taxon>
    </lineage>
</organism>
<dbReference type="Pfam" id="PF13487">
    <property type="entry name" value="HD_5"/>
    <property type="match status" value="1"/>
</dbReference>
<evidence type="ECO:0000313" key="3">
    <source>
        <dbReference type="Proteomes" id="UP000443582"/>
    </source>
</evidence>
<gene>
    <name evidence="2" type="ORF">DAY19_00810</name>
</gene>
<evidence type="ECO:0000313" key="2">
    <source>
        <dbReference type="EMBL" id="RZF22340.1"/>
    </source>
</evidence>
<dbReference type="InterPro" id="IPR003607">
    <property type="entry name" value="HD/PDEase_dom"/>
</dbReference>
<evidence type="ECO:0000259" key="1">
    <source>
        <dbReference type="SMART" id="SM00471"/>
    </source>
</evidence>